<feature type="transmembrane region" description="Helical" evidence="1">
    <location>
        <begin position="47"/>
        <end position="66"/>
    </location>
</feature>
<protein>
    <submittedName>
        <fullName evidence="2">Uncharacterized protein</fullName>
    </submittedName>
</protein>
<name>A0A154QHU1_9GAMM</name>
<keyword evidence="1" id="KW-0812">Transmembrane</keyword>
<evidence type="ECO:0000313" key="3">
    <source>
        <dbReference type="Proteomes" id="UP000076131"/>
    </source>
</evidence>
<proteinExistence type="predicted"/>
<feature type="transmembrane region" description="Helical" evidence="1">
    <location>
        <begin position="5"/>
        <end position="27"/>
    </location>
</feature>
<comment type="caution">
    <text evidence="2">The sequence shown here is derived from an EMBL/GenBank/DDBJ whole genome shotgun (WGS) entry which is preliminary data.</text>
</comment>
<sequence>MSLGWILPGTSGQLALASFMFMLVVFTRGGLVSGTALSRPALSVLNLSMYLLPALCVLSAGVAICLH</sequence>
<reference evidence="2 3" key="1">
    <citation type="journal article" date="2016" name="MBio">
        <title>Lateral Gene Transfer in a Heavy Metal-Contaminated-Groundwater Microbial Community.</title>
        <authorList>
            <person name="Hemme C.L."/>
            <person name="Green S.J."/>
            <person name="Rishishwar L."/>
            <person name="Prakash O."/>
            <person name="Pettenato A."/>
            <person name="Chakraborty R."/>
            <person name="Deutschbauer A.M."/>
            <person name="Van Nostrand J.D."/>
            <person name="Wu L."/>
            <person name="He Z."/>
            <person name="Jordan I.K."/>
            <person name="Hazen T.C."/>
            <person name="Arkin A.P."/>
            <person name="Kostka J.E."/>
            <person name="Zhou J."/>
        </authorList>
    </citation>
    <scope>NUCLEOTIDE SEQUENCE [LARGE SCALE GENOMIC DNA]</scope>
    <source>
        <strain evidence="2 3">FW104-T7</strain>
    </source>
</reference>
<accession>A0A154QHU1</accession>
<keyword evidence="3" id="KW-1185">Reference proteome</keyword>
<dbReference type="RefSeq" id="WP_008437203.1">
    <property type="nucleotide sequence ID" value="NZ_LVJS01000039.1"/>
</dbReference>
<dbReference type="EMBL" id="LVJS01000039">
    <property type="protein sequence ID" value="KZC23835.1"/>
    <property type="molecule type" value="Genomic_DNA"/>
</dbReference>
<evidence type="ECO:0000313" key="2">
    <source>
        <dbReference type="EMBL" id="KZC23835.1"/>
    </source>
</evidence>
<keyword evidence="1" id="KW-1133">Transmembrane helix</keyword>
<dbReference type="Proteomes" id="UP000076131">
    <property type="component" value="Unassembled WGS sequence"/>
</dbReference>
<keyword evidence="1" id="KW-0472">Membrane</keyword>
<gene>
    <name evidence="2" type="ORF">RHOFW104T7_11845</name>
</gene>
<dbReference type="AlphaFoldDB" id="A0A154QHU1"/>
<organism evidence="2 3">
    <name type="scientific">Rhodanobacter thiooxydans</name>
    <dbReference type="NCBI Taxonomy" id="416169"/>
    <lineage>
        <taxon>Bacteria</taxon>
        <taxon>Pseudomonadati</taxon>
        <taxon>Pseudomonadota</taxon>
        <taxon>Gammaproteobacteria</taxon>
        <taxon>Lysobacterales</taxon>
        <taxon>Rhodanobacteraceae</taxon>
        <taxon>Rhodanobacter</taxon>
    </lineage>
</organism>
<evidence type="ECO:0000256" key="1">
    <source>
        <dbReference type="SAM" id="Phobius"/>
    </source>
</evidence>